<evidence type="ECO:0000256" key="3">
    <source>
        <dbReference type="ARBA" id="ARBA00022692"/>
    </source>
</evidence>
<evidence type="ECO:0008006" key="10">
    <source>
        <dbReference type="Google" id="ProtNLM"/>
    </source>
</evidence>
<comment type="similarity">
    <text evidence="2">Belongs to the TerC family.</text>
</comment>
<evidence type="ECO:0000256" key="5">
    <source>
        <dbReference type="ARBA" id="ARBA00023136"/>
    </source>
</evidence>
<evidence type="ECO:0000256" key="4">
    <source>
        <dbReference type="ARBA" id="ARBA00022989"/>
    </source>
</evidence>
<comment type="subcellular location">
    <subcellularLocation>
        <location evidence="1">Membrane</location>
        <topology evidence="1">Multi-pass membrane protein</topology>
    </subcellularLocation>
</comment>
<keyword evidence="5 7" id="KW-0472">Membrane</keyword>
<reference evidence="9" key="1">
    <citation type="journal article" date="2019" name="Int. J. Syst. Evol. Microbiol.">
        <title>The Global Catalogue of Microorganisms (GCM) 10K type strain sequencing project: providing services to taxonomists for standard genome sequencing and annotation.</title>
        <authorList>
            <consortium name="The Broad Institute Genomics Platform"/>
            <consortium name="The Broad Institute Genome Sequencing Center for Infectious Disease"/>
            <person name="Wu L."/>
            <person name="Ma J."/>
        </authorList>
    </citation>
    <scope>NUCLEOTIDE SEQUENCE [LARGE SCALE GENOMIC DNA]</scope>
    <source>
        <strain evidence="9">JCM 5062</strain>
    </source>
</reference>
<evidence type="ECO:0000256" key="6">
    <source>
        <dbReference type="SAM" id="MobiDB-lite"/>
    </source>
</evidence>
<feature type="transmembrane region" description="Helical" evidence="7">
    <location>
        <begin position="41"/>
        <end position="63"/>
    </location>
</feature>
<feature type="transmembrane region" description="Helical" evidence="7">
    <location>
        <begin position="226"/>
        <end position="244"/>
    </location>
</feature>
<feature type="transmembrane region" description="Helical" evidence="7">
    <location>
        <begin position="107"/>
        <end position="126"/>
    </location>
</feature>
<evidence type="ECO:0000256" key="1">
    <source>
        <dbReference type="ARBA" id="ARBA00004141"/>
    </source>
</evidence>
<gene>
    <name evidence="8" type="ORF">GCM10010393_14870</name>
</gene>
<keyword evidence="3 7" id="KW-0812">Transmembrane</keyword>
<feature type="region of interest" description="Disordered" evidence="6">
    <location>
        <begin position="430"/>
        <end position="452"/>
    </location>
</feature>
<name>A0ABP5YQT8_9ACTN</name>
<feature type="transmembrane region" description="Helical" evidence="7">
    <location>
        <begin position="256"/>
        <end position="276"/>
    </location>
</feature>
<organism evidence="8 9">
    <name type="scientific">Streptomyces gobitricini</name>
    <dbReference type="NCBI Taxonomy" id="68211"/>
    <lineage>
        <taxon>Bacteria</taxon>
        <taxon>Bacillati</taxon>
        <taxon>Actinomycetota</taxon>
        <taxon>Actinomycetes</taxon>
        <taxon>Kitasatosporales</taxon>
        <taxon>Streptomycetaceae</taxon>
        <taxon>Streptomyces</taxon>
    </lineage>
</organism>
<dbReference type="NCBIfam" id="TIGR03718">
    <property type="entry name" value="R_switched_Alx"/>
    <property type="match status" value="1"/>
</dbReference>
<feature type="transmembrane region" description="Helical" evidence="7">
    <location>
        <begin position="75"/>
        <end position="95"/>
    </location>
</feature>
<dbReference type="InterPro" id="IPR005496">
    <property type="entry name" value="Integral_membrane_TerC"/>
</dbReference>
<feature type="transmembrane region" description="Helical" evidence="7">
    <location>
        <begin position="197"/>
        <end position="220"/>
    </location>
</feature>
<dbReference type="PANTHER" id="PTHR30238">
    <property type="entry name" value="MEMBRANE BOUND PREDICTED REDOX MODULATOR"/>
    <property type="match status" value="1"/>
</dbReference>
<sequence length="452" mass="48875">MFGVLEVPLWLWGAFAATVVVSLAVDLLSHRTAHVIRFKEAAAWSGLWVSLALVFGAVVFLVLGTTAGTEYTTAWLLEKSLSVDNLFVFAVIFSYFKVPRAYQHRVLFLGVIGALVFRGIFLSLGVAVVSRFTAVLFGFAAVLFYSTYKLLRDEEESFDPGKSFAVRMLRRVIPVRDEYAGTKFFVREAGRRTATPLLAVVAAIEAADLIFAVDSVPAVLAVSDDAFIVYTSNAFAILGLRALYFMLAGLLDRFHYLSKGLAIILAFIGVKLILQASHKMISPAVPEIPSPVSLAVIVIVLTLSVVLSLRRPAPPGAPEGSDEQKDTSAAGLVEEPGGRTPTPGGLPPPAMEDPKPPTGSPGRDGEVSSVPGRPGDSALPDPPVGAYRKKMVKMKRESETYVCPTCQESVPVALHRHKTLGVFVPVRGPGACQNRDCPDYRLEPDRKPPRSR</sequence>
<comment type="caution">
    <text evidence="8">The sequence shown here is derived from an EMBL/GenBank/DDBJ whole genome shotgun (WGS) entry which is preliminary data.</text>
</comment>
<dbReference type="Proteomes" id="UP001499942">
    <property type="component" value="Unassembled WGS sequence"/>
</dbReference>
<feature type="compositionally biased region" description="Basic and acidic residues" evidence="6">
    <location>
        <begin position="436"/>
        <end position="452"/>
    </location>
</feature>
<protein>
    <recommendedName>
        <fullName evidence="10">Tellurium resistance protein TerC</fullName>
    </recommendedName>
</protein>
<evidence type="ECO:0000313" key="9">
    <source>
        <dbReference type="Proteomes" id="UP001499942"/>
    </source>
</evidence>
<feature type="compositionally biased region" description="Pro residues" evidence="6">
    <location>
        <begin position="344"/>
        <end position="359"/>
    </location>
</feature>
<accession>A0ABP5YQT8</accession>
<feature type="transmembrane region" description="Helical" evidence="7">
    <location>
        <begin position="12"/>
        <end position="29"/>
    </location>
</feature>
<dbReference type="EMBL" id="BAAASR010000007">
    <property type="protein sequence ID" value="GAA2484998.1"/>
    <property type="molecule type" value="Genomic_DNA"/>
</dbReference>
<dbReference type="Pfam" id="PF03741">
    <property type="entry name" value="TerC"/>
    <property type="match status" value="1"/>
</dbReference>
<dbReference type="PANTHER" id="PTHR30238:SF0">
    <property type="entry name" value="THYLAKOID MEMBRANE PROTEIN TERC, CHLOROPLASTIC"/>
    <property type="match status" value="1"/>
</dbReference>
<feature type="transmembrane region" description="Helical" evidence="7">
    <location>
        <begin position="132"/>
        <end position="151"/>
    </location>
</feature>
<evidence type="ECO:0000313" key="8">
    <source>
        <dbReference type="EMBL" id="GAA2484998.1"/>
    </source>
</evidence>
<evidence type="ECO:0000256" key="7">
    <source>
        <dbReference type="SAM" id="Phobius"/>
    </source>
</evidence>
<proteinExistence type="inferred from homology"/>
<keyword evidence="4 7" id="KW-1133">Transmembrane helix</keyword>
<evidence type="ECO:0000256" key="2">
    <source>
        <dbReference type="ARBA" id="ARBA00007511"/>
    </source>
</evidence>
<feature type="region of interest" description="Disordered" evidence="6">
    <location>
        <begin position="313"/>
        <end position="386"/>
    </location>
</feature>
<keyword evidence="9" id="KW-1185">Reference proteome</keyword>
<feature type="transmembrane region" description="Helical" evidence="7">
    <location>
        <begin position="288"/>
        <end position="309"/>
    </location>
</feature>
<dbReference type="InterPro" id="IPR022369">
    <property type="entry name" value="Integral_membrane_TerC_rswitch"/>
</dbReference>